<sequence>MNSLTKLWVTLSTFLVPTSEEKDKGAGIVEYAAILILVAAIAVGIWALGIPDQIRQAIGSSVDQILQGPAE</sequence>
<accession>A0A7X6MJ76</accession>
<keyword evidence="1" id="KW-0812">Transmembrane</keyword>
<name>A0A7X6MJ76_9ACTN</name>
<keyword evidence="3" id="KW-1185">Reference proteome</keyword>
<comment type="caution">
    <text evidence="2">The sequence shown here is derived from an EMBL/GenBank/DDBJ whole genome shotgun (WGS) entry which is preliminary data.</text>
</comment>
<dbReference type="EMBL" id="JAAXPG010000043">
    <property type="protein sequence ID" value="NKZ01748.1"/>
    <property type="molecule type" value="Genomic_DNA"/>
</dbReference>
<dbReference type="Proteomes" id="UP000553209">
    <property type="component" value="Unassembled WGS sequence"/>
</dbReference>
<proteinExistence type="predicted"/>
<dbReference type="AlphaFoldDB" id="A0A7X6MJ76"/>
<evidence type="ECO:0000256" key="1">
    <source>
        <dbReference type="SAM" id="Phobius"/>
    </source>
</evidence>
<keyword evidence="1" id="KW-0472">Membrane</keyword>
<reference evidence="2 3" key="1">
    <citation type="submission" date="2020-04" db="EMBL/GenBank/DDBJ databases">
        <title>MicrobeNet Type strains.</title>
        <authorList>
            <person name="Nicholson A.C."/>
        </authorList>
    </citation>
    <scope>NUCLEOTIDE SEQUENCE [LARGE SCALE GENOMIC DNA]</scope>
    <source>
        <strain evidence="2 3">ATCC 23612</strain>
    </source>
</reference>
<evidence type="ECO:0000313" key="2">
    <source>
        <dbReference type="EMBL" id="NKZ01748.1"/>
    </source>
</evidence>
<protein>
    <submittedName>
        <fullName evidence="2">Uncharacterized protein</fullName>
    </submittedName>
</protein>
<keyword evidence="1" id="KW-1133">Transmembrane helix</keyword>
<gene>
    <name evidence="2" type="ORF">HGB44_29380</name>
</gene>
<organism evidence="2 3">
    <name type="scientific">Nocardiopsis alborubida</name>
    <dbReference type="NCBI Taxonomy" id="146802"/>
    <lineage>
        <taxon>Bacteria</taxon>
        <taxon>Bacillati</taxon>
        <taxon>Actinomycetota</taxon>
        <taxon>Actinomycetes</taxon>
        <taxon>Streptosporangiales</taxon>
        <taxon>Nocardiopsidaceae</taxon>
        <taxon>Nocardiopsis</taxon>
    </lineage>
</organism>
<feature type="transmembrane region" description="Helical" evidence="1">
    <location>
        <begin position="31"/>
        <end position="50"/>
    </location>
</feature>
<dbReference type="RefSeq" id="WP_061082268.1">
    <property type="nucleotide sequence ID" value="NZ_JAAXPG010000043.1"/>
</dbReference>
<evidence type="ECO:0000313" key="3">
    <source>
        <dbReference type="Proteomes" id="UP000553209"/>
    </source>
</evidence>